<dbReference type="InterPro" id="IPR059000">
    <property type="entry name" value="ATPase_P-type_domA"/>
</dbReference>
<proteinExistence type="predicted"/>
<dbReference type="SFLD" id="SFLDS00003">
    <property type="entry name" value="Haloacid_Dehalogenase"/>
    <property type="match status" value="1"/>
</dbReference>
<reference evidence="9 10" key="1">
    <citation type="submission" date="2019-03" db="EMBL/GenBank/DDBJ databases">
        <title>Genomic Encyclopedia of Type Strains, Phase IV (KMG-IV): sequencing the most valuable type-strain genomes for metagenomic binning, comparative biology and taxonomic classification.</title>
        <authorList>
            <person name="Goeker M."/>
        </authorList>
    </citation>
    <scope>NUCLEOTIDE SEQUENCE [LARGE SCALE GENOMIC DNA]</scope>
    <source>
        <strain evidence="9 10">DSM 9035</strain>
    </source>
</reference>
<dbReference type="SUPFAM" id="SSF56784">
    <property type="entry name" value="HAD-like"/>
    <property type="match status" value="1"/>
</dbReference>
<dbReference type="InterPro" id="IPR001757">
    <property type="entry name" value="P_typ_ATPase"/>
</dbReference>
<dbReference type="NCBIfam" id="TIGR01494">
    <property type="entry name" value="ATPase_P-type"/>
    <property type="match status" value="2"/>
</dbReference>
<dbReference type="Pfam" id="PF00122">
    <property type="entry name" value="E1-E2_ATPase"/>
    <property type="match status" value="1"/>
</dbReference>
<dbReference type="PRINTS" id="PR00120">
    <property type="entry name" value="HATPASE"/>
</dbReference>
<dbReference type="InterPro" id="IPR023214">
    <property type="entry name" value="HAD_sf"/>
</dbReference>
<evidence type="ECO:0000256" key="3">
    <source>
        <dbReference type="ARBA" id="ARBA00022741"/>
    </source>
</evidence>
<dbReference type="OrthoDB" id="391538at2"/>
<dbReference type="InterPro" id="IPR044492">
    <property type="entry name" value="P_typ_ATPase_HD_dom"/>
</dbReference>
<gene>
    <name evidence="9" type="ORF">EDC64_101321</name>
</gene>
<accession>A0A4R3M435</accession>
<dbReference type="SUPFAM" id="SSF81653">
    <property type="entry name" value="Calcium ATPase, transduction domain A"/>
    <property type="match status" value="1"/>
</dbReference>
<keyword evidence="6" id="KW-1133">Transmembrane helix</keyword>
<evidence type="ECO:0000313" key="9">
    <source>
        <dbReference type="EMBL" id="TCT07802.1"/>
    </source>
</evidence>
<dbReference type="Gene3D" id="3.40.50.1000">
    <property type="entry name" value="HAD superfamily/HAD-like"/>
    <property type="match status" value="1"/>
</dbReference>
<dbReference type="SUPFAM" id="SSF81665">
    <property type="entry name" value="Calcium ATPase, transmembrane domain M"/>
    <property type="match status" value="1"/>
</dbReference>
<evidence type="ECO:0000313" key="10">
    <source>
        <dbReference type="Proteomes" id="UP000294664"/>
    </source>
</evidence>
<dbReference type="Pfam" id="PF13246">
    <property type="entry name" value="Cation_ATPase"/>
    <property type="match status" value="1"/>
</dbReference>
<sequence length="982" mass="100919">MPPAPRCRVRHHLPGRTRLDLSGPWPPDGLGGVRERLAAAGIVLVRADPQVRSLLLTHPPREAATILSCVRRALAGEELDDPAPPPPAGPSPAAARPRRILAHAAPLPDAPDTDLDEMSLLAPDAVAGRLGVSASGLDAAQVTAARARAGANHLPQPVGRSGRAILLAQVSNLPVALLAGSCVLSLATGGVLDALVTLAVIGINTGIGFGTENATERLIRRLSRPVAHPASVVRAGIAASVPADDVVPGDILVLAPGMRVAADARLIEARDLTLDESTLTGESLPVEKTAAALALVPRAVAERHNLVHAGTIVTGGDGRAIVLRTGARTEAARTQLLIGRVRAPRPMIEEKLEALSGRLALGCLGASGLLLAGSLLRGEPLVAALRSAIALAVAAIPEGLPAVATTTLAIGAREMEKEKAFVRALPAIEAIGSIDTICLDKTGTLTRNEMAVVRAAGVGGAVDLEPGTPVPEAVRRDLAAFAEAVALCSEAELEPRAGSPTELALLDLAAASGLDIAVRRAALPVRALSSRNHARRFMATEHVGPSGPLVFVKGAPEDVLALCATEGGPEEARPLTDARRAEWLALNTDFAGRGLRVLAAARGAGPLGDGAPTGLAFLGLAGLADPVRAEAAEAIDLFHKAGIRTIMMTGDQAGTALAVAEALALSRTGILRMATGPDIAGLDPAALGDLALATSVFARVSPADKLRIVEALQAKGRRVAMLGDGVNDGPALRAAAVGVAVGRRATPVAREVADLVLADDDLRELARAIARGRATEDNVRNAIRFLFATNLSEIFVMLAETLHGAGEGETPMELFWLNLVTDILPALGLALAEPRGDVMDRAPRRSDAPLFDRAELQGLALDGGAIAAGALAGHFLALGRFGAGPRTRAVTFTTLAFGQILHAWALRDRSSGSPRTLRISERRLEASLGGALALLAVPFLVPGLRRLLGIAPAQLSDLGLAALLGGASFVVGEGRRIVRGAS</sequence>
<dbReference type="EMBL" id="SMAI01000001">
    <property type="protein sequence ID" value="TCT07802.1"/>
    <property type="molecule type" value="Genomic_DNA"/>
</dbReference>
<dbReference type="PANTHER" id="PTHR42861">
    <property type="entry name" value="CALCIUM-TRANSPORTING ATPASE"/>
    <property type="match status" value="1"/>
</dbReference>
<dbReference type="Proteomes" id="UP000294664">
    <property type="component" value="Unassembled WGS sequence"/>
</dbReference>
<dbReference type="Gene3D" id="3.40.1110.10">
    <property type="entry name" value="Calcium-transporting ATPase, cytoplasmic domain N"/>
    <property type="match status" value="1"/>
</dbReference>
<evidence type="ECO:0000256" key="4">
    <source>
        <dbReference type="ARBA" id="ARBA00022840"/>
    </source>
</evidence>
<dbReference type="Gene3D" id="2.70.150.10">
    <property type="entry name" value="Calcium-transporting ATPase, cytoplasmic transduction domain A"/>
    <property type="match status" value="1"/>
</dbReference>
<keyword evidence="3" id="KW-0547">Nucleotide-binding</keyword>
<dbReference type="PRINTS" id="PR00119">
    <property type="entry name" value="CATATPASE"/>
</dbReference>
<evidence type="ECO:0000256" key="7">
    <source>
        <dbReference type="ARBA" id="ARBA00023136"/>
    </source>
</evidence>
<dbReference type="SFLD" id="SFLDG00002">
    <property type="entry name" value="C1.7:_P-type_atpase_like"/>
    <property type="match status" value="1"/>
</dbReference>
<dbReference type="SFLD" id="SFLDF00027">
    <property type="entry name" value="p-type_atpase"/>
    <property type="match status" value="1"/>
</dbReference>
<dbReference type="InterPro" id="IPR036412">
    <property type="entry name" value="HAD-like_sf"/>
</dbReference>
<dbReference type="SUPFAM" id="SSF81660">
    <property type="entry name" value="Metal cation-transporting ATPase, ATP-binding domain N"/>
    <property type="match status" value="1"/>
</dbReference>
<dbReference type="SMART" id="SM00831">
    <property type="entry name" value="Cation_ATPase_N"/>
    <property type="match status" value="1"/>
</dbReference>
<dbReference type="Pfam" id="PF00689">
    <property type="entry name" value="Cation_ATPase_C"/>
    <property type="match status" value="1"/>
</dbReference>
<dbReference type="InterPro" id="IPR018303">
    <property type="entry name" value="ATPase_P-typ_P_site"/>
</dbReference>
<keyword evidence="7" id="KW-0472">Membrane</keyword>
<comment type="subcellular location">
    <subcellularLocation>
        <location evidence="1">Membrane</location>
        <topology evidence="1">Multi-pass membrane protein</topology>
    </subcellularLocation>
</comment>
<keyword evidence="2" id="KW-0812">Transmembrane</keyword>
<keyword evidence="4" id="KW-0067">ATP-binding</keyword>
<dbReference type="AlphaFoldDB" id="A0A4R3M435"/>
<keyword evidence="5" id="KW-1278">Translocase</keyword>
<evidence type="ECO:0000256" key="6">
    <source>
        <dbReference type="ARBA" id="ARBA00022989"/>
    </source>
</evidence>
<keyword evidence="10" id="KW-1185">Reference proteome</keyword>
<evidence type="ECO:0000259" key="8">
    <source>
        <dbReference type="SMART" id="SM00831"/>
    </source>
</evidence>
<dbReference type="Gene3D" id="1.20.1110.10">
    <property type="entry name" value="Calcium-transporting ATPase, transmembrane domain"/>
    <property type="match status" value="1"/>
</dbReference>
<dbReference type="InterPro" id="IPR008250">
    <property type="entry name" value="ATPase_P-typ_transduc_dom_A_sf"/>
</dbReference>
<dbReference type="InterPro" id="IPR004014">
    <property type="entry name" value="ATPase_P-typ_cation-transptr_N"/>
</dbReference>
<dbReference type="GO" id="GO:0015662">
    <property type="term" value="F:P-type ion transporter activity"/>
    <property type="evidence" value="ECO:0007669"/>
    <property type="project" value="UniProtKB-ARBA"/>
</dbReference>
<dbReference type="GO" id="GO:0016020">
    <property type="term" value="C:membrane"/>
    <property type="evidence" value="ECO:0007669"/>
    <property type="project" value="UniProtKB-SubCell"/>
</dbReference>
<evidence type="ECO:0000256" key="5">
    <source>
        <dbReference type="ARBA" id="ARBA00022967"/>
    </source>
</evidence>
<dbReference type="RefSeq" id="WP_132029079.1">
    <property type="nucleotide sequence ID" value="NZ_SMAI01000001.1"/>
</dbReference>
<evidence type="ECO:0000256" key="2">
    <source>
        <dbReference type="ARBA" id="ARBA00022692"/>
    </source>
</evidence>
<dbReference type="Pfam" id="PF00690">
    <property type="entry name" value="Cation_ATPase_N"/>
    <property type="match status" value="1"/>
</dbReference>
<dbReference type="GO" id="GO:0016887">
    <property type="term" value="F:ATP hydrolysis activity"/>
    <property type="evidence" value="ECO:0007669"/>
    <property type="project" value="InterPro"/>
</dbReference>
<name>A0A4R3M435_9HYPH</name>
<comment type="caution">
    <text evidence="9">The sequence shown here is derived from an EMBL/GenBank/DDBJ whole genome shotgun (WGS) entry which is preliminary data.</text>
</comment>
<dbReference type="PROSITE" id="PS00154">
    <property type="entry name" value="ATPASE_E1_E2"/>
    <property type="match status" value="1"/>
</dbReference>
<protein>
    <submittedName>
        <fullName evidence="9">Ca2+-transporting ATPase</fullName>
    </submittedName>
</protein>
<dbReference type="GO" id="GO:0005524">
    <property type="term" value="F:ATP binding"/>
    <property type="evidence" value="ECO:0007669"/>
    <property type="project" value="UniProtKB-KW"/>
</dbReference>
<dbReference type="InterPro" id="IPR006068">
    <property type="entry name" value="ATPase_P-typ_cation-transptr_C"/>
</dbReference>
<dbReference type="InterPro" id="IPR023298">
    <property type="entry name" value="ATPase_P-typ_TM_dom_sf"/>
</dbReference>
<organism evidence="9 10">
    <name type="scientific">Aquabacter spiritensis</name>
    <dbReference type="NCBI Taxonomy" id="933073"/>
    <lineage>
        <taxon>Bacteria</taxon>
        <taxon>Pseudomonadati</taxon>
        <taxon>Pseudomonadota</taxon>
        <taxon>Alphaproteobacteria</taxon>
        <taxon>Hyphomicrobiales</taxon>
        <taxon>Xanthobacteraceae</taxon>
        <taxon>Aquabacter</taxon>
    </lineage>
</organism>
<dbReference type="InterPro" id="IPR023299">
    <property type="entry name" value="ATPase_P-typ_cyto_dom_N"/>
</dbReference>
<evidence type="ECO:0000256" key="1">
    <source>
        <dbReference type="ARBA" id="ARBA00004141"/>
    </source>
</evidence>
<feature type="domain" description="Cation-transporting P-type ATPase N-terminal" evidence="8">
    <location>
        <begin position="116"/>
        <end position="190"/>
    </location>
</feature>